<feature type="region of interest" description="Disordered" evidence="3">
    <location>
        <begin position="116"/>
        <end position="135"/>
    </location>
</feature>
<evidence type="ECO:0000259" key="4">
    <source>
        <dbReference type="SMART" id="SM00322"/>
    </source>
</evidence>
<protein>
    <recommendedName>
        <fullName evidence="4">K Homology domain-containing protein</fullName>
    </recommendedName>
</protein>
<dbReference type="InterPro" id="IPR036612">
    <property type="entry name" value="KH_dom_type_1_sf"/>
</dbReference>
<organism evidence="5 6">
    <name type="scientific">Quercus rubra</name>
    <name type="common">Northern red oak</name>
    <name type="synonym">Quercus borealis</name>
    <dbReference type="NCBI Taxonomy" id="3512"/>
    <lineage>
        <taxon>Eukaryota</taxon>
        <taxon>Viridiplantae</taxon>
        <taxon>Streptophyta</taxon>
        <taxon>Embryophyta</taxon>
        <taxon>Tracheophyta</taxon>
        <taxon>Spermatophyta</taxon>
        <taxon>Magnoliopsida</taxon>
        <taxon>eudicotyledons</taxon>
        <taxon>Gunneridae</taxon>
        <taxon>Pentapetalae</taxon>
        <taxon>rosids</taxon>
        <taxon>fabids</taxon>
        <taxon>Fagales</taxon>
        <taxon>Fagaceae</taxon>
        <taxon>Quercus</taxon>
    </lineage>
</organism>
<dbReference type="CDD" id="cd22460">
    <property type="entry name" value="KH-I_PEPPER_rpt2_like"/>
    <property type="match status" value="2"/>
</dbReference>
<keyword evidence="6" id="KW-1185">Reference proteome</keyword>
<feature type="region of interest" description="Disordered" evidence="3">
    <location>
        <begin position="1"/>
        <end position="46"/>
    </location>
</feature>
<dbReference type="PROSITE" id="PS50084">
    <property type="entry name" value="KH_TYPE_1"/>
    <property type="match status" value="5"/>
</dbReference>
<feature type="domain" description="K Homology" evidence="4">
    <location>
        <begin position="175"/>
        <end position="249"/>
    </location>
</feature>
<proteinExistence type="predicted"/>
<name>A0AAN7E5T8_QUERU</name>
<sequence>MGSTFLTPPAKRPNSTLYASSTATTMPDPNPNSVNGSSKRHKHPPLSVPPGHVAFRLLCHASRIGGVIGKSGNVIKTLQQGTGAKIRIEEAPNESPDRVILVVANSNLSSKLSLKKSERSEVEEDEEEEEEELEAFGRSGEEVVEVSKAQEALVKVFERILEVAAESDGVGAGVGVVSCRLLAEAAQVGSVIGKGGKVVEKIRKESGTKIRVLSDKLPACAAPSDEMIEIEGDILAVKKALVAVSRRLQDCPPVDKTRMAGSKPLEAVARETLPELRVDHILQRNSGLPTMPSSSISYASGIHPLSVEIDRVPALETNNLFQDVTFKILCSNDRVGGVIGKGGSIVRALQNETGASISVGASIAECDERLITVTASENPDSRYSPAQKAIVLVFSRSIEAGIEKGIDSGSNKGSTVNARIVVPHNQVGCLLGKGGAIVSEMRKVTGTGIRIIGGEQVPKCVSENDQVVQISGELSNVQDALYNVTGRLRDNLFSSTHNNVGARGSSSIIADTSPYGRIRDPVSLGNHPSVGVSHSLSRHTITQSTDPLVGVSHGLGRHTPLTQSMDHLGISHGLDRPPSPRLWASQSAGGVNLRSNPDVGRGLHSLKGGLELGSGSKSAIVTNTTVEIMVPEDVIGSVYGENGSNLNRLRQISGAKVIVHEPLSGTSDRIVVISGTPDETQAAQSLLHAFILTGSS</sequence>
<feature type="domain" description="K Homology" evidence="4">
    <location>
        <begin position="622"/>
        <end position="692"/>
    </location>
</feature>
<gene>
    <name evidence="5" type="ORF">RGQ29_006043</name>
</gene>
<dbReference type="CDD" id="cd22459">
    <property type="entry name" value="KH-I_PEPPER_rpt1_like"/>
    <property type="match status" value="1"/>
</dbReference>
<dbReference type="SMART" id="SM00322">
    <property type="entry name" value="KH"/>
    <property type="match status" value="5"/>
</dbReference>
<feature type="domain" description="K Homology" evidence="4">
    <location>
        <begin position="322"/>
        <end position="395"/>
    </location>
</feature>
<feature type="domain" description="K Homology" evidence="4">
    <location>
        <begin position="414"/>
        <end position="489"/>
    </location>
</feature>
<keyword evidence="1" id="KW-0677">Repeat</keyword>
<feature type="compositionally biased region" description="Acidic residues" evidence="3">
    <location>
        <begin position="121"/>
        <end position="134"/>
    </location>
</feature>
<dbReference type="InterPro" id="IPR004088">
    <property type="entry name" value="KH_dom_type_1"/>
</dbReference>
<dbReference type="Pfam" id="PF00013">
    <property type="entry name" value="KH_1"/>
    <property type="match status" value="5"/>
</dbReference>
<keyword evidence="2" id="KW-0694">RNA-binding</keyword>
<dbReference type="SUPFAM" id="SSF54791">
    <property type="entry name" value="Eukaryotic type KH-domain (KH-domain type I)"/>
    <property type="match status" value="5"/>
</dbReference>
<comment type="caution">
    <text evidence="5">The sequence shown here is derived from an EMBL/GenBank/DDBJ whole genome shotgun (WGS) entry which is preliminary data.</text>
</comment>
<dbReference type="Proteomes" id="UP001324115">
    <property type="component" value="Unassembled WGS sequence"/>
</dbReference>
<dbReference type="GO" id="GO:0003723">
    <property type="term" value="F:RNA binding"/>
    <property type="evidence" value="ECO:0007669"/>
    <property type="project" value="UniProtKB-UniRule"/>
</dbReference>
<feature type="compositionally biased region" description="Polar residues" evidence="3">
    <location>
        <begin position="13"/>
        <end position="37"/>
    </location>
</feature>
<dbReference type="InterPro" id="IPR004087">
    <property type="entry name" value="KH_dom"/>
</dbReference>
<evidence type="ECO:0000313" key="5">
    <source>
        <dbReference type="EMBL" id="KAK4563759.1"/>
    </source>
</evidence>
<dbReference type="AlphaFoldDB" id="A0AAN7E5T8"/>
<dbReference type="CDD" id="cd22462">
    <property type="entry name" value="KH-I_HEN4_like_rpt5"/>
    <property type="match status" value="1"/>
</dbReference>
<dbReference type="Gene3D" id="3.30.1370.10">
    <property type="entry name" value="K Homology domain, type 1"/>
    <property type="match status" value="4"/>
</dbReference>
<feature type="domain" description="K Homology" evidence="4">
    <location>
        <begin position="51"/>
        <end position="165"/>
    </location>
</feature>
<evidence type="ECO:0000256" key="1">
    <source>
        <dbReference type="ARBA" id="ARBA00022737"/>
    </source>
</evidence>
<evidence type="ECO:0000313" key="6">
    <source>
        <dbReference type="Proteomes" id="UP001324115"/>
    </source>
</evidence>
<accession>A0AAN7E5T8</accession>
<evidence type="ECO:0000256" key="3">
    <source>
        <dbReference type="SAM" id="MobiDB-lite"/>
    </source>
</evidence>
<dbReference type="PANTHER" id="PTHR10288">
    <property type="entry name" value="KH DOMAIN CONTAINING RNA BINDING PROTEIN"/>
    <property type="match status" value="1"/>
</dbReference>
<evidence type="ECO:0000256" key="2">
    <source>
        <dbReference type="PROSITE-ProRule" id="PRU00117"/>
    </source>
</evidence>
<dbReference type="EMBL" id="JAXUIC010000011">
    <property type="protein sequence ID" value="KAK4563759.1"/>
    <property type="molecule type" value="Genomic_DNA"/>
</dbReference>
<dbReference type="Gene3D" id="3.30.310.210">
    <property type="match status" value="1"/>
</dbReference>
<reference evidence="5 6" key="1">
    <citation type="journal article" date="2023" name="G3 (Bethesda)">
        <title>A haplotype-resolved chromosome-scale genome for Quercus rubra L. provides insights into the genetics of adaptive traits for red oak species.</title>
        <authorList>
            <person name="Kapoor B."/>
            <person name="Jenkins J."/>
            <person name="Schmutz J."/>
            <person name="Zhebentyayeva T."/>
            <person name="Kuelheim C."/>
            <person name="Coggeshall M."/>
            <person name="Heim C."/>
            <person name="Lasky J.R."/>
            <person name="Leites L."/>
            <person name="Islam-Faridi N."/>
            <person name="Romero-Severson J."/>
            <person name="DeLeo V.L."/>
            <person name="Lucas S.M."/>
            <person name="Lazic D."/>
            <person name="Gailing O."/>
            <person name="Carlson J."/>
            <person name="Staton M."/>
        </authorList>
    </citation>
    <scope>NUCLEOTIDE SEQUENCE [LARGE SCALE GENOMIC DNA]</scope>
    <source>
        <strain evidence="5">Pseudo-F2</strain>
    </source>
</reference>